<accession>A0ABN2LUT0</accession>
<feature type="region of interest" description="Disordered" evidence="4">
    <location>
        <begin position="115"/>
        <end position="142"/>
    </location>
</feature>
<keyword evidence="7" id="KW-1185">Reference proteome</keyword>
<evidence type="ECO:0000256" key="3">
    <source>
        <dbReference type="ARBA" id="ARBA00022729"/>
    </source>
</evidence>
<evidence type="ECO:0000313" key="6">
    <source>
        <dbReference type="EMBL" id="GAA1799845.1"/>
    </source>
</evidence>
<gene>
    <name evidence="6" type="ORF">GCM10009811_24640</name>
</gene>
<comment type="caution">
    <text evidence="6">The sequence shown here is derived from an EMBL/GenBank/DDBJ whole genome shotgun (WGS) entry which is preliminary data.</text>
</comment>
<organism evidence="6 7">
    <name type="scientific">Nostocoides veronense</name>
    <dbReference type="NCBI Taxonomy" id="330836"/>
    <lineage>
        <taxon>Bacteria</taxon>
        <taxon>Bacillati</taxon>
        <taxon>Actinomycetota</taxon>
        <taxon>Actinomycetes</taxon>
        <taxon>Micrococcales</taxon>
        <taxon>Intrasporangiaceae</taxon>
        <taxon>Nostocoides</taxon>
    </lineage>
</organism>
<protein>
    <submittedName>
        <fullName evidence="6">Zinc ABC transporter substrate-binding protein</fullName>
    </submittedName>
</protein>
<evidence type="ECO:0000313" key="7">
    <source>
        <dbReference type="Proteomes" id="UP001499938"/>
    </source>
</evidence>
<comment type="similarity">
    <text evidence="1">Belongs to the bacterial solute-binding protein 9 family.</text>
</comment>
<sequence length="309" mass="32140">MPALLAVAALALAGCSPAGSGDTSGRPRVVVGFYAAQYLAEQIGGPRVEVTSLTRPGAEPHDVELTAKQLIQLAKADLVVTESHFQPAVDQGIAASAPRRVVDLTAALGLNLAGTGDHEDAAEDGHDHEHEAATDPSQDPHFWLDPQLMRRAADAVAAGLSQADPAGTADYTKRASALDADLTSLDGELRSRLSDCAQPEMVTSHAAYAHLAAVTGLHQHALALNPESEPTAAQLAAITDLIRSDGVRTIYVEPLAPPRVAEVIAAETGAQTAVLDPIEGLNARSAADDYLGLMRANIDTLAKGQQCRP</sequence>
<evidence type="ECO:0000256" key="1">
    <source>
        <dbReference type="ARBA" id="ARBA00011028"/>
    </source>
</evidence>
<dbReference type="Gene3D" id="3.40.50.1980">
    <property type="entry name" value="Nitrogenase molybdenum iron protein domain"/>
    <property type="match status" value="2"/>
</dbReference>
<dbReference type="InterPro" id="IPR006127">
    <property type="entry name" value="ZnuA-like"/>
</dbReference>
<dbReference type="Proteomes" id="UP001499938">
    <property type="component" value="Unassembled WGS sequence"/>
</dbReference>
<dbReference type="SUPFAM" id="SSF53807">
    <property type="entry name" value="Helical backbone' metal receptor"/>
    <property type="match status" value="1"/>
</dbReference>
<evidence type="ECO:0000256" key="4">
    <source>
        <dbReference type="SAM" id="MobiDB-lite"/>
    </source>
</evidence>
<dbReference type="Pfam" id="PF01297">
    <property type="entry name" value="ZnuA"/>
    <property type="match status" value="1"/>
</dbReference>
<keyword evidence="2" id="KW-0813">Transport</keyword>
<evidence type="ECO:0000256" key="2">
    <source>
        <dbReference type="ARBA" id="ARBA00022448"/>
    </source>
</evidence>
<dbReference type="InterPro" id="IPR050492">
    <property type="entry name" value="Bact_metal-bind_prot9"/>
</dbReference>
<feature type="signal peptide" evidence="5">
    <location>
        <begin position="1"/>
        <end position="20"/>
    </location>
</feature>
<feature type="chain" id="PRO_5047395752" evidence="5">
    <location>
        <begin position="21"/>
        <end position="309"/>
    </location>
</feature>
<evidence type="ECO:0000256" key="5">
    <source>
        <dbReference type="SAM" id="SignalP"/>
    </source>
</evidence>
<dbReference type="EMBL" id="BAAAPO010000039">
    <property type="protein sequence ID" value="GAA1799845.1"/>
    <property type="molecule type" value="Genomic_DNA"/>
</dbReference>
<name>A0ABN2LUT0_9MICO</name>
<reference evidence="6 7" key="1">
    <citation type="journal article" date="2019" name="Int. J. Syst. Evol. Microbiol.">
        <title>The Global Catalogue of Microorganisms (GCM) 10K type strain sequencing project: providing services to taxonomists for standard genome sequencing and annotation.</title>
        <authorList>
            <consortium name="The Broad Institute Genomics Platform"/>
            <consortium name="The Broad Institute Genome Sequencing Center for Infectious Disease"/>
            <person name="Wu L."/>
            <person name="Ma J."/>
        </authorList>
    </citation>
    <scope>NUCLEOTIDE SEQUENCE [LARGE SCALE GENOMIC DNA]</scope>
    <source>
        <strain evidence="6 7">JCM 15592</strain>
    </source>
</reference>
<dbReference type="PANTHER" id="PTHR42953">
    <property type="entry name" value="HIGH-AFFINITY ZINC UPTAKE SYSTEM PROTEIN ZNUA-RELATED"/>
    <property type="match status" value="1"/>
</dbReference>
<keyword evidence="3 5" id="KW-0732">Signal</keyword>
<feature type="compositionally biased region" description="Basic and acidic residues" evidence="4">
    <location>
        <begin position="116"/>
        <end position="133"/>
    </location>
</feature>
<proteinExistence type="inferred from homology"/>
<dbReference type="PANTHER" id="PTHR42953:SF3">
    <property type="entry name" value="HIGH-AFFINITY ZINC UPTAKE SYSTEM PROTEIN ZNUA"/>
    <property type="match status" value="1"/>
</dbReference>